<comment type="caution">
    <text evidence="1">The sequence shown here is derived from an EMBL/GenBank/DDBJ whole genome shotgun (WGS) entry which is preliminary data.</text>
</comment>
<name>A0ABR8NN86_9MICO</name>
<keyword evidence="2" id="KW-1185">Reference proteome</keyword>
<dbReference type="RefSeq" id="WP_191171515.1">
    <property type="nucleotide sequence ID" value="NZ_JACXZS010000005.1"/>
</dbReference>
<reference evidence="1 2" key="1">
    <citation type="submission" date="2020-09" db="EMBL/GenBank/DDBJ databases">
        <title>Isolation and identification of active actinomycetes.</title>
        <authorList>
            <person name="Li X."/>
        </authorList>
    </citation>
    <scope>NUCLEOTIDE SEQUENCE [LARGE SCALE GENOMIC DNA]</scope>
    <source>
        <strain evidence="1 2">NEAU-LLC</strain>
    </source>
</reference>
<evidence type="ECO:0000313" key="2">
    <source>
        <dbReference type="Proteomes" id="UP000598426"/>
    </source>
</evidence>
<organism evidence="1 2">
    <name type="scientific">Microbacterium helvum</name>
    <dbReference type="NCBI Taxonomy" id="2773713"/>
    <lineage>
        <taxon>Bacteria</taxon>
        <taxon>Bacillati</taxon>
        <taxon>Actinomycetota</taxon>
        <taxon>Actinomycetes</taxon>
        <taxon>Micrococcales</taxon>
        <taxon>Microbacteriaceae</taxon>
        <taxon>Microbacterium</taxon>
    </lineage>
</organism>
<dbReference type="Proteomes" id="UP000598426">
    <property type="component" value="Unassembled WGS sequence"/>
</dbReference>
<dbReference type="EMBL" id="JACXZS010000005">
    <property type="protein sequence ID" value="MBD3941897.1"/>
    <property type="molecule type" value="Genomic_DNA"/>
</dbReference>
<proteinExistence type="predicted"/>
<evidence type="ECO:0000313" key="1">
    <source>
        <dbReference type="EMBL" id="MBD3941897.1"/>
    </source>
</evidence>
<protein>
    <submittedName>
        <fullName evidence="1">Uncharacterized protein</fullName>
    </submittedName>
</protein>
<sequence>MIVIDDSLLLTAACNEAGSRLTASLQLATGDNADSLTAILGAWDAAGYLPDRVMQEDIRDSTTLPIERTSIRDRTTIDGLPHLEVMGACSATDQ</sequence>
<accession>A0ABR8NN86</accession>
<gene>
    <name evidence="1" type="ORF">IF188_09345</name>
</gene>